<sequence length="123" mass="14254">MVLGQFRIARKPSCSDFILVRFEIGQTWSNINSVRVNAGQQQSTADPVKFIGADFSSYHLYSLYLYANRARTFSDYITTHICFSFSFSNPLFHKTSLSLKYVYITKAKHPLVFYQQPFIPFLC</sequence>
<dbReference type="AlphaFoldDB" id="A0A251VG36"/>
<dbReference type="Proteomes" id="UP000215914">
    <property type="component" value="Chromosome 2"/>
</dbReference>
<keyword evidence="2" id="KW-1185">Reference proteome</keyword>
<protein>
    <submittedName>
        <fullName evidence="1">Uncharacterized protein</fullName>
    </submittedName>
</protein>
<accession>A0A251VG36</accession>
<proteinExistence type="predicted"/>
<organism evidence="1 2">
    <name type="scientific">Helianthus annuus</name>
    <name type="common">Common sunflower</name>
    <dbReference type="NCBI Taxonomy" id="4232"/>
    <lineage>
        <taxon>Eukaryota</taxon>
        <taxon>Viridiplantae</taxon>
        <taxon>Streptophyta</taxon>
        <taxon>Embryophyta</taxon>
        <taxon>Tracheophyta</taxon>
        <taxon>Spermatophyta</taxon>
        <taxon>Magnoliopsida</taxon>
        <taxon>eudicotyledons</taxon>
        <taxon>Gunneridae</taxon>
        <taxon>Pentapetalae</taxon>
        <taxon>asterids</taxon>
        <taxon>campanulids</taxon>
        <taxon>Asterales</taxon>
        <taxon>Asteraceae</taxon>
        <taxon>Asteroideae</taxon>
        <taxon>Heliantheae alliance</taxon>
        <taxon>Heliantheae</taxon>
        <taxon>Helianthus</taxon>
    </lineage>
</organism>
<reference evidence="2" key="1">
    <citation type="journal article" date="2017" name="Nature">
        <title>The sunflower genome provides insights into oil metabolism, flowering and Asterid evolution.</title>
        <authorList>
            <person name="Badouin H."/>
            <person name="Gouzy J."/>
            <person name="Grassa C.J."/>
            <person name="Murat F."/>
            <person name="Staton S.E."/>
            <person name="Cottret L."/>
            <person name="Lelandais-Briere C."/>
            <person name="Owens G.L."/>
            <person name="Carrere S."/>
            <person name="Mayjonade B."/>
            <person name="Legrand L."/>
            <person name="Gill N."/>
            <person name="Kane N.C."/>
            <person name="Bowers J.E."/>
            <person name="Hubner S."/>
            <person name="Bellec A."/>
            <person name="Berard A."/>
            <person name="Berges H."/>
            <person name="Blanchet N."/>
            <person name="Boniface M.C."/>
            <person name="Brunel D."/>
            <person name="Catrice O."/>
            <person name="Chaidir N."/>
            <person name="Claudel C."/>
            <person name="Donnadieu C."/>
            <person name="Faraut T."/>
            <person name="Fievet G."/>
            <person name="Helmstetter N."/>
            <person name="King M."/>
            <person name="Knapp S.J."/>
            <person name="Lai Z."/>
            <person name="Le Paslier M.C."/>
            <person name="Lippi Y."/>
            <person name="Lorenzon L."/>
            <person name="Mandel J.R."/>
            <person name="Marage G."/>
            <person name="Marchand G."/>
            <person name="Marquand E."/>
            <person name="Bret-Mestries E."/>
            <person name="Morien E."/>
            <person name="Nambeesan S."/>
            <person name="Nguyen T."/>
            <person name="Pegot-Espagnet P."/>
            <person name="Pouilly N."/>
            <person name="Raftis F."/>
            <person name="Sallet E."/>
            <person name="Schiex T."/>
            <person name="Thomas J."/>
            <person name="Vandecasteele C."/>
            <person name="Vares D."/>
            <person name="Vear F."/>
            <person name="Vautrin S."/>
            <person name="Crespi M."/>
            <person name="Mangin B."/>
            <person name="Burke J.M."/>
            <person name="Salse J."/>
            <person name="Munos S."/>
            <person name="Vincourt P."/>
            <person name="Rieseberg L.H."/>
            <person name="Langlade N.B."/>
        </authorList>
    </citation>
    <scope>NUCLEOTIDE SEQUENCE [LARGE SCALE GENOMIC DNA]</scope>
    <source>
        <strain evidence="2">cv. SF193</strain>
    </source>
</reference>
<dbReference type="InParanoid" id="A0A251VG36"/>
<name>A0A251VG36_HELAN</name>
<evidence type="ECO:0000313" key="2">
    <source>
        <dbReference type="Proteomes" id="UP000215914"/>
    </source>
</evidence>
<dbReference type="EMBL" id="CM007891">
    <property type="protein sequence ID" value="OTG34540.1"/>
    <property type="molecule type" value="Genomic_DNA"/>
</dbReference>
<gene>
    <name evidence="1" type="ORF">HannXRQ_Chr02g0046961</name>
</gene>
<evidence type="ECO:0000313" key="1">
    <source>
        <dbReference type="EMBL" id="OTG34540.1"/>
    </source>
</evidence>